<name>A0ABU9GTQ5_9GAMM</name>
<dbReference type="InterPro" id="IPR006016">
    <property type="entry name" value="UspA"/>
</dbReference>
<comment type="subcellular location">
    <subcellularLocation>
        <location evidence="1">Cytoplasm</location>
    </subcellularLocation>
</comment>
<reference evidence="6 7" key="1">
    <citation type="submission" date="2024-02" db="EMBL/GenBank/DDBJ databases">
        <title>Bacteria isolated from the canopy kelp, Nereocystis luetkeana.</title>
        <authorList>
            <person name="Pfister C.A."/>
            <person name="Younker I.T."/>
            <person name="Light S.H."/>
        </authorList>
    </citation>
    <scope>NUCLEOTIDE SEQUENCE [LARGE SCALE GENOMIC DNA]</scope>
    <source>
        <strain evidence="6 7">TI.1.05</strain>
    </source>
</reference>
<proteinExistence type="inferred from homology"/>
<feature type="domain" description="UspA" evidence="5">
    <location>
        <begin position="178"/>
        <end position="300"/>
    </location>
</feature>
<comment type="function">
    <text evidence="4">Required for resistance to DNA-damaging agents.</text>
</comment>
<evidence type="ECO:0000259" key="5">
    <source>
        <dbReference type="Pfam" id="PF00582"/>
    </source>
</evidence>
<keyword evidence="3" id="KW-0963">Cytoplasm</keyword>
<sequence>MLQYKNILVYIDPTQEHQPALERAAEIVKSGQNAQITLFLCCYDLTYEMTSLSSLEERQAMQALVIREHKESLYALAAPYQKEGLRIDCQVHWHNRPFQAAIKLILKEGYDLLIKSTHQHSKLSAILFTPTDWNLLRKCPIPLLLVKEGKWPVNSNVLCAIDCKSEEDPEHHSLNESILSEANNIAELVDSNIYMVNAYPSPPMNIMMELPEFDPIHYEDGLKKLHHNALHKYADQYNINAENIYLQQGLPEDIISAVAEEINAELVIMGTVGRSGLGVALLGHTAEQVIDKLTSDLLALKPEGFVSPITLDEEDE</sequence>
<dbReference type="NCBIfam" id="NF008380">
    <property type="entry name" value="PRK11175.1"/>
    <property type="match status" value="1"/>
</dbReference>
<evidence type="ECO:0000256" key="3">
    <source>
        <dbReference type="ARBA" id="ARBA00022490"/>
    </source>
</evidence>
<dbReference type="EMBL" id="JBAKAZ010000070">
    <property type="protein sequence ID" value="MEL0630636.1"/>
    <property type="molecule type" value="Genomic_DNA"/>
</dbReference>
<dbReference type="Proteomes" id="UP001369082">
    <property type="component" value="Unassembled WGS sequence"/>
</dbReference>
<dbReference type="SUPFAM" id="SSF52402">
    <property type="entry name" value="Adenine nucleotide alpha hydrolases-like"/>
    <property type="match status" value="2"/>
</dbReference>
<gene>
    <name evidence="6" type="primary">uspE</name>
    <name evidence="6" type="ORF">V6256_13555</name>
</gene>
<feature type="domain" description="UspA" evidence="5">
    <location>
        <begin position="4"/>
        <end position="147"/>
    </location>
</feature>
<dbReference type="Gene3D" id="3.40.50.12370">
    <property type="match status" value="1"/>
</dbReference>
<comment type="caution">
    <text evidence="6">The sequence shown here is derived from an EMBL/GenBank/DDBJ whole genome shotgun (WGS) entry which is preliminary data.</text>
</comment>
<accession>A0ABU9GTQ5</accession>
<evidence type="ECO:0000313" key="6">
    <source>
        <dbReference type="EMBL" id="MEL0630636.1"/>
    </source>
</evidence>
<protein>
    <submittedName>
        <fullName evidence="6">Universal stress protein UspE</fullName>
    </submittedName>
</protein>
<dbReference type="Pfam" id="PF00582">
    <property type="entry name" value="Usp"/>
    <property type="match status" value="2"/>
</dbReference>
<dbReference type="RefSeq" id="WP_341598763.1">
    <property type="nucleotide sequence ID" value="NZ_JBAKAZ010000070.1"/>
</dbReference>
<dbReference type="PANTHER" id="PTHR47892">
    <property type="entry name" value="UNIVERSAL STRESS PROTEIN E"/>
    <property type="match status" value="1"/>
</dbReference>
<organism evidence="6 7">
    <name type="scientific">Psychromonas aquatilis</name>
    <dbReference type="NCBI Taxonomy" id="2005072"/>
    <lineage>
        <taxon>Bacteria</taxon>
        <taxon>Pseudomonadati</taxon>
        <taxon>Pseudomonadota</taxon>
        <taxon>Gammaproteobacteria</taxon>
        <taxon>Alteromonadales</taxon>
        <taxon>Psychromonadaceae</taxon>
        <taxon>Psychromonas</taxon>
    </lineage>
</organism>
<evidence type="ECO:0000256" key="1">
    <source>
        <dbReference type="ARBA" id="ARBA00004496"/>
    </source>
</evidence>
<comment type="similarity">
    <text evidence="2">Belongs to the universal stress protein A family.</text>
</comment>
<dbReference type="PANTHER" id="PTHR47892:SF1">
    <property type="entry name" value="UNIVERSAL STRESS PROTEIN E"/>
    <property type="match status" value="1"/>
</dbReference>
<keyword evidence="7" id="KW-1185">Reference proteome</keyword>
<evidence type="ECO:0000313" key="7">
    <source>
        <dbReference type="Proteomes" id="UP001369082"/>
    </source>
</evidence>
<evidence type="ECO:0000256" key="2">
    <source>
        <dbReference type="ARBA" id="ARBA00008791"/>
    </source>
</evidence>
<evidence type="ECO:0000256" key="4">
    <source>
        <dbReference type="ARBA" id="ARBA00037131"/>
    </source>
</evidence>